<name>A0A9N9I7S3_9GLOM</name>
<comment type="caution">
    <text evidence="2">The sequence shown here is derived from an EMBL/GenBank/DDBJ whole genome shotgun (WGS) entry which is preliminary data.</text>
</comment>
<feature type="non-terminal residue" evidence="2">
    <location>
        <position position="1"/>
    </location>
</feature>
<feature type="compositionally biased region" description="Polar residues" evidence="1">
    <location>
        <begin position="42"/>
        <end position="57"/>
    </location>
</feature>
<organism evidence="2 3">
    <name type="scientific">Funneliformis caledonium</name>
    <dbReference type="NCBI Taxonomy" id="1117310"/>
    <lineage>
        <taxon>Eukaryota</taxon>
        <taxon>Fungi</taxon>
        <taxon>Fungi incertae sedis</taxon>
        <taxon>Mucoromycota</taxon>
        <taxon>Glomeromycotina</taxon>
        <taxon>Glomeromycetes</taxon>
        <taxon>Glomerales</taxon>
        <taxon>Glomeraceae</taxon>
        <taxon>Funneliformis</taxon>
    </lineage>
</organism>
<evidence type="ECO:0000313" key="2">
    <source>
        <dbReference type="EMBL" id="CAG8724207.1"/>
    </source>
</evidence>
<feature type="region of interest" description="Disordered" evidence="1">
    <location>
        <begin position="42"/>
        <end position="82"/>
    </location>
</feature>
<reference evidence="2" key="1">
    <citation type="submission" date="2021-06" db="EMBL/GenBank/DDBJ databases">
        <authorList>
            <person name="Kallberg Y."/>
            <person name="Tangrot J."/>
            <person name="Rosling A."/>
        </authorList>
    </citation>
    <scope>NUCLEOTIDE SEQUENCE</scope>
    <source>
        <strain evidence="2">UK204</strain>
    </source>
</reference>
<gene>
    <name evidence="2" type="ORF">FCALED_LOCUS14562</name>
</gene>
<sequence length="82" mass="8826">MPVLQNIKKYICCGNSAQDSDDNKTSTIKLIELNLERSLASNAPDSNALETSASIMQNDPDLEQTPTPNGIGSNFDNISTPN</sequence>
<feature type="compositionally biased region" description="Polar residues" evidence="1">
    <location>
        <begin position="64"/>
        <end position="82"/>
    </location>
</feature>
<dbReference type="Proteomes" id="UP000789570">
    <property type="component" value="Unassembled WGS sequence"/>
</dbReference>
<dbReference type="EMBL" id="CAJVPQ010010804">
    <property type="protein sequence ID" value="CAG8724207.1"/>
    <property type="molecule type" value="Genomic_DNA"/>
</dbReference>
<keyword evidence="3" id="KW-1185">Reference proteome</keyword>
<dbReference type="AlphaFoldDB" id="A0A9N9I7S3"/>
<evidence type="ECO:0000313" key="3">
    <source>
        <dbReference type="Proteomes" id="UP000789570"/>
    </source>
</evidence>
<protein>
    <submittedName>
        <fullName evidence="2">17480_t:CDS:1</fullName>
    </submittedName>
</protein>
<accession>A0A9N9I7S3</accession>
<evidence type="ECO:0000256" key="1">
    <source>
        <dbReference type="SAM" id="MobiDB-lite"/>
    </source>
</evidence>
<proteinExistence type="predicted"/>